<name>A0A8T1AKQ8_9STRA</name>
<dbReference type="EMBL" id="RCMI01001461">
    <property type="protein sequence ID" value="KAG2884886.1"/>
    <property type="molecule type" value="Genomic_DNA"/>
</dbReference>
<dbReference type="VEuPathDB" id="FungiDB:PC110_g19531"/>
<evidence type="ECO:0000313" key="2">
    <source>
        <dbReference type="Proteomes" id="UP000774804"/>
    </source>
</evidence>
<dbReference type="AlphaFoldDB" id="A0A8T1AKQ8"/>
<reference evidence="1" key="1">
    <citation type="submission" date="2018-10" db="EMBL/GenBank/DDBJ databases">
        <title>Effector identification in a new, highly contiguous assembly of the strawberry crown rot pathogen Phytophthora cactorum.</title>
        <authorList>
            <person name="Armitage A.D."/>
            <person name="Nellist C.F."/>
            <person name="Bates H."/>
            <person name="Vickerstaff R.J."/>
            <person name="Harrison R.J."/>
        </authorList>
    </citation>
    <scope>NUCLEOTIDE SEQUENCE</scope>
    <source>
        <strain evidence="1">4032</strain>
    </source>
</reference>
<accession>A0A8T1AKQ8</accession>
<organism evidence="1 2">
    <name type="scientific">Phytophthora cactorum</name>
    <dbReference type="NCBI Taxonomy" id="29920"/>
    <lineage>
        <taxon>Eukaryota</taxon>
        <taxon>Sar</taxon>
        <taxon>Stramenopiles</taxon>
        <taxon>Oomycota</taxon>
        <taxon>Peronosporomycetes</taxon>
        <taxon>Peronosporales</taxon>
        <taxon>Peronosporaceae</taxon>
        <taxon>Phytophthora</taxon>
    </lineage>
</organism>
<gene>
    <name evidence="1" type="ORF">PC115_g21193</name>
</gene>
<dbReference type="Proteomes" id="UP000774804">
    <property type="component" value="Unassembled WGS sequence"/>
</dbReference>
<protein>
    <submittedName>
        <fullName evidence="1">Uncharacterized protein</fullName>
    </submittedName>
</protein>
<proteinExistence type="predicted"/>
<sequence>MSNVLVATPRSTSKFTPEQIACFYFKPFITEDGDPTGLQICKASGKTRKHVPKSGFTNLVSHVRSDHGNIEVEMEAASNAATGTLLPWMRQKASNRHAWLEWVVKGTSLSPSWRWSRQGADLHSRRVGDRQDTRVVSAIISRERNIALAYRYLQNLAHA</sequence>
<comment type="caution">
    <text evidence="1">The sequence shown here is derived from an EMBL/GenBank/DDBJ whole genome shotgun (WGS) entry which is preliminary data.</text>
</comment>
<evidence type="ECO:0000313" key="1">
    <source>
        <dbReference type="EMBL" id="KAG2884886.1"/>
    </source>
</evidence>